<gene>
    <name evidence="2" type="ORF">B0H50_106108</name>
</gene>
<sequence length="418" mass="46761">MGFFTVKRCAKILLSGAVFSTSAFAAFIQKPIPPSAEKNFFLDANGDGFADQAEIIFLGNFSKESLDSSIKSISFYFPNQNGLDEKITIPAREILWDSSAANKLIFKIPQDKNLALQKTALSEKSKTAEILFTDSTTMSVKMKEKLPPKITSAILTAHEHGKDSLTIQFSEPVFVAGAVANSPAEIFEYKHENFTKPLTASLEWKADHFAAIAVWNHQEGFPASGDSLRILPRSLRDSSGNFNNNSFTKIFGKLPIQFRTNSLATILPSDTANRTPIFERIFSTSENHPNENELGIALEIGDEDFRHYLMETTRLPLDSIAANDLSISISFQIYTRAGEFVTAVHSKTNCVDEHFSNGNCLREKQTFFLRWNALASNREAVATGVYLVRYSLLIRYQEKILWKNENSIATWGVKRISK</sequence>
<dbReference type="Proteomes" id="UP000245523">
    <property type="component" value="Unassembled WGS sequence"/>
</dbReference>
<accession>A0ABX5LR83</accession>
<evidence type="ECO:0000313" key="3">
    <source>
        <dbReference type="Proteomes" id="UP000245523"/>
    </source>
</evidence>
<feature type="signal peptide" evidence="1">
    <location>
        <begin position="1"/>
        <end position="25"/>
    </location>
</feature>
<reference evidence="2 3" key="1">
    <citation type="submission" date="2018-05" db="EMBL/GenBank/DDBJ databases">
        <title>Animal gut microbial communities from fecal samples from Wisconsin, USA.</title>
        <authorList>
            <person name="Neumann A."/>
        </authorList>
    </citation>
    <scope>NUCLEOTIDE SEQUENCE [LARGE SCALE GENOMIC DNA]</scope>
    <source>
        <strain evidence="2 3">UWS4</strain>
    </source>
</reference>
<comment type="caution">
    <text evidence="2">The sequence shown here is derived from an EMBL/GenBank/DDBJ whole genome shotgun (WGS) entry which is preliminary data.</text>
</comment>
<keyword evidence="3" id="KW-1185">Reference proteome</keyword>
<organism evidence="2 3">
    <name type="scientific">Hallerella porci</name>
    <dbReference type="NCBI Taxonomy" id="1945871"/>
    <lineage>
        <taxon>Bacteria</taxon>
        <taxon>Pseudomonadati</taxon>
        <taxon>Fibrobacterota</taxon>
        <taxon>Fibrobacteria</taxon>
        <taxon>Fibrobacterales</taxon>
        <taxon>Fibrobacteraceae</taxon>
        <taxon>Hallerella</taxon>
    </lineage>
</organism>
<dbReference type="EMBL" id="QGHD01000006">
    <property type="protein sequence ID" value="PWL03448.1"/>
    <property type="molecule type" value="Genomic_DNA"/>
</dbReference>
<protein>
    <submittedName>
        <fullName evidence="2">Uncharacterized protein</fullName>
    </submittedName>
</protein>
<evidence type="ECO:0000256" key="1">
    <source>
        <dbReference type="SAM" id="SignalP"/>
    </source>
</evidence>
<dbReference type="RefSeq" id="WP_109587333.1">
    <property type="nucleotide sequence ID" value="NZ_QGHD01000006.1"/>
</dbReference>
<proteinExistence type="predicted"/>
<name>A0ABX5LR83_9BACT</name>
<evidence type="ECO:0000313" key="2">
    <source>
        <dbReference type="EMBL" id="PWL03448.1"/>
    </source>
</evidence>
<feature type="chain" id="PRO_5045619115" evidence="1">
    <location>
        <begin position="26"/>
        <end position="418"/>
    </location>
</feature>
<keyword evidence="1" id="KW-0732">Signal</keyword>